<dbReference type="RefSeq" id="WP_168569993.1">
    <property type="nucleotide sequence ID" value="NZ_CP051167.1"/>
</dbReference>
<protein>
    <submittedName>
        <fullName evidence="2">Uncharacterized protein</fullName>
    </submittedName>
</protein>
<dbReference type="EMBL" id="CP051167">
    <property type="protein sequence ID" value="QIZ71841.1"/>
    <property type="molecule type" value="Genomic_DNA"/>
</dbReference>
<sequence length="70" mass="7888">MLTMTTVTTPQLAPQTETRKILSSSPPPDPDRRVDRRGEFVRFRWPRSPASSAVKADRTLGGTRRGCQDF</sequence>
<evidence type="ECO:0000313" key="3">
    <source>
        <dbReference type="Proteomes" id="UP000500857"/>
    </source>
</evidence>
<gene>
    <name evidence="2" type="ORF">HCG48_15670</name>
</gene>
<organism evidence="2 3">
    <name type="scientific">Oxynema aestuarii AP17</name>
    <dbReference type="NCBI Taxonomy" id="2064643"/>
    <lineage>
        <taxon>Bacteria</taxon>
        <taxon>Bacillati</taxon>
        <taxon>Cyanobacteriota</taxon>
        <taxon>Cyanophyceae</taxon>
        <taxon>Oscillatoriophycideae</taxon>
        <taxon>Oscillatoriales</taxon>
        <taxon>Oscillatoriaceae</taxon>
        <taxon>Oxynema</taxon>
        <taxon>Oxynema aestuarii</taxon>
    </lineage>
</organism>
<dbReference type="KEGG" id="oxy:HCG48_15670"/>
<keyword evidence="3" id="KW-1185">Reference proteome</keyword>
<name>A0A6H1TZ35_9CYAN</name>
<proteinExistence type="predicted"/>
<reference evidence="2 3" key="1">
    <citation type="submission" date="2020-04" db="EMBL/GenBank/DDBJ databases">
        <authorList>
            <person name="Basu S."/>
            <person name="Maruthanayagam V."/>
            <person name="Chakraborty S."/>
            <person name="Pramanik A."/>
            <person name="Mukherjee J."/>
            <person name="Brink B."/>
        </authorList>
    </citation>
    <scope>NUCLEOTIDE SEQUENCE [LARGE SCALE GENOMIC DNA]</scope>
    <source>
        <strain evidence="2 3">AP17</strain>
    </source>
</reference>
<feature type="compositionally biased region" description="Polar residues" evidence="1">
    <location>
        <begin position="1"/>
        <end position="16"/>
    </location>
</feature>
<evidence type="ECO:0000256" key="1">
    <source>
        <dbReference type="SAM" id="MobiDB-lite"/>
    </source>
</evidence>
<accession>A0A6H1TZ35</accession>
<dbReference type="Proteomes" id="UP000500857">
    <property type="component" value="Chromosome"/>
</dbReference>
<dbReference type="AlphaFoldDB" id="A0A6H1TZ35"/>
<feature type="compositionally biased region" description="Basic and acidic residues" evidence="1">
    <location>
        <begin position="29"/>
        <end position="42"/>
    </location>
</feature>
<feature type="region of interest" description="Disordered" evidence="1">
    <location>
        <begin position="1"/>
        <end position="70"/>
    </location>
</feature>
<evidence type="ECO:0000313" key="2">
    <source>
        <dbReference type="EMBL" id="QIZ71841.1"/>
    </source>
</evidence>